<evidence type="ECO:0000256" key="20">
    <source>
        <dbReference type="ARBA" id="ARBA00023002"/>
    </source>
</evidence>
<feature type="domain" description="SRCR" evidence="31">
    <location>
        <begin position="270"/>
        <end position="379"/>
    </location>
</feature>
<evidence type="ECO:0000256" key="24">
    <source>
        <dbReference type="ARBA" id="ARBA00023163"/>
    </source>
</evidence>
<evidence type="ECO:0000256" key="18">
    <source>
        <dbReference type="ARBA" id="ARBA00022853"/>
    </source>
</evidence>
<keyword evidence="25" id="KW-0325">Glycoprotein</keyword>
<feature type="disulfide bond" evidence="28">
    <location>
        <begin position="230"/>
        <end position="240"/>
    </location>
</feature>
<evidence type="ECO:0000256" key="21">
    <source>
        <dbReference type="ARBA" id="ARBA00023008"/>
    </source>
</evidence>
<keyword evidence="26" id="KW-0539">Nucleus</keyword>
<dbReference type="SMART" id="SM00202">
    <property type="entry name" value="SR"/>
    <property type="match status" value="3"/>
</dbReference>
<feature type="disulfide bond" evidence="28">
    <location>
        <begin position="64"/>
        <end position="128"/>
    </location>
</feature>
<dbReference type="PROSITE" id="PS00926">
    <property type="entry name" value="LYSYL_OXIDASE"/>
    <property type="match status" value="1"/>
</dbReference>
<dbReference type="GO" id="GO:0004720">
    <property type="term" value="F:protein-lysine 6-oxidase activity"/>
    <property type="evidence" value="ECO:0007669"/>
    <property type="project" value="UniProtKB-UniRule"/>
</dbReference>
<dbReference type="PROSITE" id="PS00420">
    <property type="entry name" value="SRCR_1"/>
    <property type="match status" value="1"/>
</dbReference>
<sequence length="586" mass="65374">MPSWCPLLCRLAMLLCVWAPCQAQSDTELPPGTPIIQLRLAGDKRKHYEGRVEVYYNGEWGTVCDDDFSIHAANILCRELGFVEAVSWSPSSKYGKGEGRIWLDNVHCSGRERTLAQCKSNGFGVSDCKHSEDVGVVCNQRRIPGFKFISSFTNSVEQPLVRLRGGANTGDGRVEVLKNGEWGTVCDDSWNLKAASVVCRELGFGSAKEALAGGRLGQGMGPVHMNEVECSGFEKSLTECYFNRDALGCSHEEDAAVRCNVPAMGFQNKLRLSGGRNPFEGRVEVLAEKNDSLVWGTVCSDSWGTMEATVVCRQLGLGFASNAFQETWYWPGDVRADDVVMSGVRCSGTEMTLAQCLHHGKHLHCPRGGGRFAAGVSCSESAPDLVLNAQVVEHTTYLEDRPMYILQCANEEHCLSSSAATATPSSYRRLMRFSSQIHNNGQSDFRPRAAHNSWVWHDCHRHYHSMEVFTHYDLLSLNGTKVAEGHKASFCLEDTQCEEGTEKRYECANFGQQGITVGCWDTYRHDIDCQWIDVTDVVPGDYILQVVINPNYEVAESDYTNNIMKCRCRYDGHRIWTYNCHIGERR</sequence>
<evidence type="ECO:0000256" key="30">
    <source>
        <dbReference type="SAM" id="SignalP"/>
    </source>
</evidence>
<comment type="subcellular location">
    <subcellularLocation>
        <location evidence="4">Chromosome</location>
    </subcellularLocation>
    <subcellularLocation>
        <location evidence="3">Endoplasmic reticulum</location>
    </subcellularLocation>
    <subcellularLocation>
        <location evidence="2">Nucleus</location>
    </subcellularLocation>
    <subcellularLocation>
        <location evidence="5">Secreted</location>
        <location evidence="5">Extracellular space</location>
        <location evidence="5">Extracellular matrix</location>
        <location evidence="5">Basement membrane</location>
    </subcellularLocation>
</comment>
<comment type="catalytic activity">
    <reaction evidence="27 29">
        <text>L-lysyl-[protein] + O2 + H2O = (S)-2-amino-6-oxohexanoyl-[protein] + H2O2 + NH4(+)</text>
        <dbReference type="Rhea" id="RHEA:24544"/>
        <dbReference type="Rhea" id="RHEA-COMP:9752"/>
        <dbReference type="Rhea" id="RHEA-COMP:12448"/>
        <dbReference type="ChEBI" id="CHEBI:15377"/>
        <dbReference type="ChEBI" id="CHEBI:15379"/>
        <dbReference type="ChEBI" id="CHEBI:16240"/>
        <dbReference type="ChEBI" id="CHEBI:28938"/>
        <dbReference type="ChEBI" id="CHEBI:29969"/>
        <dbReference type="ChEBI" id="CHEBI:131803"/>
        <dbReference type="EC" id="1.4.3.13"/>
    </reaction>
</comment>
<evidence type="ECO:0000256" key="22">
    <source>
        <dbReference type="ARBA" id="ARBA00023015"/>
    </source>
</evidence>
<accession>A0A8C7C9Q9</accession>
<keyword evidence="21 29" id="KW-0186">Copper</keyword>
<dbReference type="AlphaFoldDB" id="A0A8C7C9Q9"/>
<dbReference type="Pfam" id="PF01186">
    <property type="entry name" value="Lysyl_oxidase"/>
    <property type="match status" value="1"/>
</dbReference>
<dbReference type="GO" id="GO:0005604">
    <property type="term" value="C:basement membrane"/>
    <property type="evidence" value="ECO:0007669"/>
    <property type="project" value="UniProtKB-SubCell"/>
</dbReference>
<keyword evidence="10 29" id="KW-0964">Secreted</keyword>
<dbReference type="InterPro" id="IPR036772">
    <property type="entry name" value="SRCR-like_dom_sf"/>
</dbReference>
<keyword evidence="16" id="KW-0256">Endoplasmic reticulum</keyword>
<comment type="function">
    <text evidence="29">Mediates the post-translational oxidative deamination of lysine residues on target proteins leading to the formation of deaminated lysine (allysine).</text>
</comment>
<protein>
    <recommendedName>
        <fullName evidence="29">Lysyl oxidase homolog</fullName>
        <ecNumber evidence="29">1.4.3.13</ecNumber>
    </recommendedName>
</protein>
<dbReference type="InterPro" id="IPR001695">
    <property type="entry name" value="Lysyl_oxidase"/>
</dbReference>
<dbReference type="GO" id="GO:0030199">
    <property type="term" value="P:collagen fibril organization"/>
    <property type="evidence" value="ECO:0007669"/>
    <property type="project" value="TreeGrafter"/>
</dbReference>
<keyword evidence="18" id="KW-0156">Chromatin regulator</keyword>
<keyword evidence="13 30" id="KW-0732">Signal</keyword>
<evidence type="ECO:0000256" key="23">
    <source>
        <dbReference type="ARBA" id="ARBA00023157"/>
    </source>
</evidence>
<dbReference type="GO" id="GO:0005694">
    <property type="term" value="C:chromosome"/>
    <property type="evidence" value="ECO:0007669"/>
    <property type="project" value="UniProtKB-SubCell"/>
</dbReference>
<comment type="PTM">
    <text evidence="29">The lysine tyrosylquinone cross-link (LTQ) is generated by condensation of the epsilon-amino group of a lysine with a topaquinone produced by oxidation of tyrosine.</text>
</comment>
<dbReference type="Pfam" id="PF00530">
    <property type="entry name" value="SRCR"/>
    <property type="match status" value="3"/>
</dbReference>
<keyword evidence="19" id="KW-0084">Basement membrane</keyword>
<name>A0A8C7C9Q9_ONCKI</name>
<comment type="caution">
    <text evidence="28">Lacks conserved residue(s) required for the propagation of feature annotation.</text>
</comment>
<dbReference type="PANTHER" id="PTHR45817:SF1">
    <property type="entry name" value="LYSYL OXIDASE HOMOLOG 2"/>
    <property type="match status" value="1"/>
</dbReference>
<evidence type="ECO:0000256" key="5">
    <source>
        <dbReference type="ARBA" id="ARBA00004302"/>
    </source>
</evidence>
<dbReference type="GO" id="GO:0016020">
    <property type="term" value="C:membrane"/>
    <property type="evidence" value="ECO:0007669"/>
    <property type="project" value="InterPro"/>
</dbReference>
<keyword evidence="14" id="KW-0677">Repeat</keyword>
<evidence type="ECO:0000256" key="1">
    <source>
        <dbReference type="ARBA" id="ARBA00001935"/>
    </source>
</evidence>
<dbReference type="InterPro" id="IPR019828">
    <property type="entry name" value="Lysyl_oxidase_CS"/>
</dbReference>
<dbReference type="Gene3D" id="3.10.250.10">
    <property type="entry name" value="SRCR-like domain"/>
    <property type="match status" value="3"/>
</dbReference>
<evidence type="ECO:0000256" key="26">
    <source>
        <dbReference type="ARBA" id="ARBA00023242"/>
    </source>
</evidence>
<evidence type="ECO:0000256" key="2">
    <source>
        <dbReference type="ARBA" id="ARBA00004123"/>
    </source>
</evidence>
<keyword evidence="22" id="KW-0805">Transcription regulation</keyword>
<feature type="domain" description="SRCR" evidence="31">
    <location>
        <begin position="161"/>
        <end position="260"/>
    </location>
</feature>
<keyword evidence="8 29" id="KW-0886">LTQ</keyword>
<evidence type="ECO:0000256" key="8">
    <source>
        <dbReference type="ARBA" id="ARBA00022477"/>
    </source>
</evidence>
<dbReference type="PRINTS" id="PR00074">
    <property type="entry name" value="LYSYLOXIDASE"/>
</dbReference>
<evidence type="ECO:0000256" key="29">
    <source>
        <dbReference type="RuleBase" id="RU367046"/>
    </source>
</evidence>
<feature type="signal peptide" evidence="30">
    <location>
        <begin position="1"/>
        <end position="23"/>
    </location>
</feature>
<evidence type="ECO:0000259" key="31">
    <source>
        <dbReference type="PROSITE" id="PS50287"/>
    </source>
</evidence>
<dbReference type="GeneTree" id="ENSGT00940000155874"/>
<dbReference type="Ensembl" id="ENSOKIT00005000858.1">
    <property type="protein sequence ID" value="ENSOKIP00005000822.1"/>
    <property type="gene ID" value="ENSOKIG00005000328.1"/>
</dbReference>
<evidence type="ECO:0000313" key="32">
    <source>
        <dbReference type="Ensembl" id="ENSOKIP00005000822.1"/>
    </source>
</evidence>
<organism evidence="32 33">
    <name type="scientific">Oncorhynchus kisutch</name>
    <name type="common">Coho salmon</name>
    <name type="synonym">Salmo kisutch</name>
    <dbReference type="NCBI Taxonomy" id="8019"/>
    <lineage>
        <taxon>Eukaryota</taxon>
        <taxon>Metazoa</taxon>
        <taxon>Chordata</taxon>
        <taxon>Craniata</taxon>
        <taxon>Vertebrata</taxon>
        <taxon>Euteleostomi</taxon>
        <taxon>Actinopterygii</taxon>
        <taxon>Neopterygii</taxon>
        <taxon>Teleostei</taxon>
        <taxon>Protacanthopterygii</taxon>
        <taxon>Salmoniformes</taxon>
        <taxon>Salmonidae</taxon>
        <taxon>Salmoninae</taxon>
        <taxon>Oncorhynchus</taxon>
    </lineage>
</organism>
<dbReference type="GO" id="GO:0005507">
    <property type="term" value="F:copper ion binding"/>
    <property type="evidence" value="ECO:0007669"/>
    <property type="project" value="UniProtKB-UniRule"/>
</dbReference>
<evidence type="ECO:0000256" key="7">
    <source>
        <dbReference type="ARBA" id="ARBA00022454"/>
    </source>
</evidence>
<evidence type="ECO:0000256" key="13">
    <source>
        <dbReference type="ARBA" id="ARBA00022729"/>
    </source>
</evidence>
<evidence type="ECO:0000256" key="25">
    <source>
        <dbReference type="ARBA" id="ARBA00023180"/>
    </source>
</evidence>
<keyword evidence="17" id="KW-0106">Calcium</keyword>
<dbReference type="InterPro" id="IPR050912">
    <property type="entry name" value="LOX-like_protein"/>
</dbReference>
<keyword evidence="7" id="KW-0158">Chromosome</keyword>
<evidence type="ECO:0000256" key="14">
    <source>
        <dbReference type="ARBA" id="ARBA00022737"/>
    </source>
</evidence>
<evidence type="ECO:0000256" key="4">
    <source>
        <dbReference type="ARBA" id="ARBA00004286"/>
    </source>
</evidence>
<reference evidence="32" key="2">
    <citation type="submission" date="2025-09" db="UniProtKB">
        <authorList>
            <consortium name="Ensembl"/>
        </authorList>
    </citation>
    <scope>IDENTIFICATION</scope>
</reference>
<dbReference type="GO" id="GO:0006325">
    <property type="term" value="P:chromatin organization"/>
    <property type="evidence" value="ECO:0007669"/>
    <property type="project" value="UniProtKB-KW"/>
</dbReference>
<evidence type="ECO:0000256" key="10">
    <source>
        <dbReference type="ARBA" id="ARBA00022525"/>
    </source>
</evidence>
<dbReference type="PROSITE" id="PS50287">
    <property type="entry name" value="SRCR_2"/>
    <property type="match status" value="3"/>
</dbReference>
<dbReference type="FunFam" id="3.10.250.10:FF:000001">
    <property type="entry name" value="Lysyl oxidase 4 isoform X1"/>
    <property type="match status" value="2"/>
</dbReference>
<evidence type="ECO:0000256" key="3">
    <source>
        <dbReference type="ARBA" id="ARBA00004240"/>
    </source>
</evidence>
<evidence type="ECO:0000256" key="27">
    <source>
        <dbReference type="ARBA" id="ARBA00047861"/>
    </source>
</evidence>
<feature type="disulfide bond" evidence="28">
    <location>
        <begin position="108"/>
        <end position="118"/>
    </location>
</feature>
<keyword evidence="9" id="KW-0678">Repressor</keyword>
<evidence type="ECO:0000256" key="17">
    <source>
        <dbReference type="ARBA" id="ARBA00022837"/>
    </source>
</evidence>
<feature type="domain" description="SRCR" evidence="31">
    <location>
        <begin position="38"/>
        <end position="139"/>
    </location>
</feature>
<keyword evidence="12 29" id="KW-0479">Metal-binding</keyword>
<keyword evidence="24" id="KW-0804">Transcription</keyword>
<dbReference type="GO" id="GO:0005615">
    <property type="term" value="C:extracellular space"/>
    <property type="evidence" value="ECO:0007669"/>
    <property type="project" value="UniProtKB-UniRule"/>
</dbReference>
<evidence type="ECO:0000256" key="15">
    <source>
        <dbReference type="ARBA" id="ARBA00022772"/>
    </source>
</evidence>
<feature type="disulfide bond" evidence="28">
    <location>
        <begin position="346"/>
        <end position="356"/>
    </location>
</feature>
<keyword evidence="15 29" id="KW-0801">TPQ</keyword>
<dbReference type="InterPro" id="IPR001190">
    <property type="entry name" value="SRCR"/>
</dbReference>
<comment type="similarity">
    <text evidence="6 29">Belongs to the lysyl oxidase family.</text>
</comment>
<dbReference type="GO" id="GO:0005634">
    <property type="term" value="C:nucleus"/>
    <property type="evidence" value="ECO:0007669"/>
    <property type="project" value="UniProtKB-SubCell"/>
</dbReference>
<dbReference type="SUPFAM" id="SSF56487">
    <property type="entry name" value="SRCR-like"/>
    <property type="match status" value="3"/>
</dbReference>
<dbReference type="PRINTS" id="PR00258">
    <property type="entry name" value="SPERACTRCPTR"/>
</dbReference>
<dbReference type="Proteomes" id="UP000694557">
    <property type="component" value="Unassembled WGS sequence"/>
</dbReference>
<keyword evidence="33" id="KW-1185">Reference proteome</keyword>
<keyword evidence="11" id="KW-0272">Extracellular matrix</keyword>
<keyword evidence="23 28" id="KW-1015">Disulfide bond</keyword>
<evidence type="ECO:0000256" key="11">
    <source>
        <dbReference type="ARBA" id="ARBA00022530"/>
    </source>
</evidence>
<keyword evidence="20 29" id="KW-0560">Oxidoreductase</keyword>
<feature type="disulfide bond" evidence="28">
    <location>
        <begin position="77"/>
        <end position="138"/>
    </location>
</feature>
<dbReference type="FunFam" id="3.10.250.10:FF:000008">
    <property type="entry name" value="Lysyl oxidase homolog 2"/>
    <property type="match status" value="1"/>
</dbReference>
<dbReference type="GO" id="GO:0005783">
    <property type="term" value="C:endoplasmic reticulum"/>
    <property type="evidence" value="ECO:0007669"/>
    <property type="project" value="UniProtKB-SubCell"/>
</dbReference>
<gene>
    <name evidence="32" type="primary">LOC109891247</name>
</gene>
<evidence type="ECO:0000313" key="33">
    <source>
        <dbReference type="Proteomes" id="UP000694557"/>
    </source>
</evidence>
<reference evidence="32" key="1">
    <citation type="submission" date="2025-08" db="UniProtKB">
        <authorList>
            <consortium name="Ensembl"/>
        </authorList>
    </citation>
    <scope>IDENTIFICATION</scope>
</reference>
<feature type="chain" id="PRO_5034630410" description="Lysyl oxidase homolog" evidence="30">
    <location>
        <begin position="24"/>
        <end position="586"/>
    </location>
</feature>
<evidence type="ECO:0000256" key="12">
    <source>
        <dbReference type="ARBA" id="ARBA00022723"/>
    </source>
</evidence>
<dbReference type="PANTHER" id="PTHR45817">
    <property type="entry name" value="LYSYL OXIDASE-LIKE-RELATED"/>
    <property type="match status" value="1"/>
</dbReference>
<evidence type="ECO:0000256" key="9">
    <source>
        <dbReference type="ARBA" id="ARBA00022491"/>
    </source>
</evidence>
<evidence type="ECO:0000256" key="19">
    <source>
        <dbReference type="ARBA" id="ARBA00022869"/>
    </source>
</evidence>
<evidence type="ECO:0000256" key="28">
    <source>
        <dbReference type="PROSITE-ProRule" id="PRU00196"/>
    </source>
</evidence>
<evidence type="ECO:0000256" key="6">
    <source>
        <dbReference type="ARBA" id="ARBA00007492"/>
    </source>
</evidence>
<evidence type="ECO:0000256" key="16">
    <source>
        <dbReference type="ARBA" id="ARBA00022824"/>
    </source>
</evidence>
<proteinExistence type="inferred from homology"/>
<dbReference type="EC" id="1.4.3.13" evidence="29"/>
<comment type="cofactor">
    <cofactor evidence="1 29">
        <name>Cu cation</name>
        <dbReference type="ChEBI" id="CHEBI:23378"/>
    </cofactor>
</comment>